<dbReference type="AlphaFoldDB" id="A0A3M2SCG1"/>
<reference evidence="2 3" key="1">
    <citation type="submission" date="2017-06" db="EMBL/GenBank/DDBJ databases">
        <title>Comparative genomic analysis of Ambrosia Fusariam Clade fungi.</title>
        <authorList>
            <person name="Stajich J.E."/>
            <person name="Carrillo J."/>
            <person name="Kijimoto T."/>
            <person name="Eskalen A."/>
            <person name="O'Donnell K."/>
            <person name="Kasson M."/>
        </authorList>
    </citation>
    <scope>NUCLEOTIDE SEQUENCE [LARGE SCALE GENOMIC DNA]</scope>
    <source>
        <strain evidence="2">UCR3666</strain>
    </source>
</reference>
<dbReference type="EMBL" id="NKUJ01000068">
    <property type="protein sequence ID" value="RMJ15250.1"/>
    <property type="molecule type" value="Genomic_DNA"/>
</dbReference>
<dbReference type="InterPro" id="IPR029032">
    <property type="entry name" value="AhpD-like"/>
</dbReference>
<dbReference type="Pfam" id="PF02627">
    <property type="entry name" value="CMD"/>
    <property type="match status" value="1"/>
</dbReference>
<dbReference type="GO" id="GO:0051920">
    <property type="term" value="F:peroxiredoxin activity"/>
    <property type="evidence" value="ECO:0007669"/>
    <property type="project" value="InterPro"/>
</dbReference>
<evidence type="ECO:0000313" key="3">
    <source>
        <dbReference type="Proteomes" id="UP000277212"/>
    </source>
</evidence>
<dbReference type="InterPro" id="IPR003779">
    <property type="entry name" value="CMD-like"/>
</dbReference>
<name>A0A3M2SCG1_9HYPO</name>
<evidence type="ECO:0000313" key="2">
    <source>
        <dbReference type="EMBL" id="RMJ15250.1"/>
    </source>
</evidence>
<organism evidence="2 3">
    <name type="scientific">Fusarium kuroshium</name>
    <dbReference type="NCBI Taxonomy" id="2010991"/>
    <lineage>
        <taxon>Eukaryota</taxon>
        <taxon>Fungi</taxon>
        <taxon>Dikarya</taxon>
        <taxon>Ascomycota</taxon>
        <taxon>Pezizomycotina</taxon>
        <taxon>Sordariomycetes</taxon>
        <taxon>Hypocreomycetidae</taxon>
        <taxon>Hypocreales</taxon>
        <taxon>Nectriaceae</taxon>
        <taxon>Fusarium</taxon>
        <taxon>Fusarium solani species complex</taxon>
    </lineage>
</organism>
<dbReference type="SUPFAM" id="SSF69118">
    <property type="entry name" value="AhpD-like"/>
    <property type="match status" value="1"/>
</dbReference>
<evidence type="ECO:0000259" key="1">
    <source>
        <dbReference type="Pfam" id="PF02627"/>
    </source>
</evidence>
<dbReference type="Gene3D" id="1.20.1290.10">
    <property type="entry name" value="AhpD-like"/>
    <property type="match status" value="1"/>
</dbReference>
<feature type="domain" description="Carboxymuconolactone decarboxylase-like" evidence="1">
    <location>
        <begin position="44"/>
        <end position="107"/>
    </location>
</feature>
<sequence length="194" mass="21411">MRLKYTEDPPTFSDPADQAFLKKLSTQVGKRGLGPLFRTLLISPPFARGFLSFFTALRTQSTLPADVVELAMSRVGVLTGAAVEWNAHAPMLKKAGVTDEGIETVRTAAPGQKGSDGEGGLSIRMWDLMRYVDAVTKDVNVSDEIFEAMRKHLNDDRQVYEFTMIICGYNASSRFFVALDVAEMKDAKIVKAKL</sequence>
<keyword evidence="3" id="KW-1185">Reference proteome</keyword>
<dbReference type="PANTHER" id="PTHR34846:SF11">
    <property type="entry name" value="4-CARBOXYMUCONOLACTONE DECARBOXYLASE FAMILY PROTEIN (AFU_ORTHOLOGUE AFUA_6G11590)"/>
    <property type="match status" value="1"/>
</dbReference>
<accession>A0A3M2SCG1</accession>
<comment type="caution">
    <text evidence="2">The sequence shown here is derived from an EMBL/GenBank/DDBJ whole genome shotgun (WGS) entry which is preliminary data.</text>
</comment>
<dbReference type="PANTHER" id="PTHR34846">
    <property type="entry name" value="4-CARBOXYMUCONOLACTONE DECARBOXYLASE FAMILY PROTEIN (AFU_ORTHOLOGUE AFUA_6G11590)"/>
    <property type="match status" value="1"/>
</dbReference>
<proteinExistence type="predicted"/>
<gene>
    <name evidence="2" type="ORF">CDV36_005066</name>
</gene>
<dbReference type="Proteomes" id="UP000277212">
    <property type="component" value="Unassembled WGS sequence"/>
</dbReference>
<protein>
    <recommendedName>
        <fullName evidence="1">Carboxymuconolactone decarboxylase-like domain-containing protein</fullName>
    </recommendedName>
</protein>
<dbReference type="OrthoDB" id="9998495at2759"/>